<keyword evidence="8 9" id="KW-0472">Membrane</keyword>
<keyword evidence="11" id="KW-1185">Reference proteome</keyword>
<evidence type="ECO:0000313" key="11">
    <source>
        <dbReference type="Proteomes" id="UP001252875"/>
    </source>
</evidence>
<sequence>MNLLQAVLISLFTYLAWIATPWLGGQGIAYHVFGKPLVAGLIVGIIMGDVQNGVIIGATINALYIGAVTPGGAMASDIGIAGYVGTALALSTGVSAEMAVSIAVPLGLIGTFVWQLFATINSFLVHKTDEYAAEGNVRMLTFMTLGLPQIIAFVFRFVPAFLVLYFGASAAQDIVKVIPEWLTAIITVIGGMLPALGMAVLLKMLLTKPSLMGYFIVGFIAVTALELPIFTVALVGIALAMISFLNQENAGGHEHA</sequence>
<keyword evidence="6 9" id="KW-0812">Transmembrane</keyword>
<feature type="transmembrane region" description="Helical" evidence="9">
    <location>
        <begin position="102"/>
        <end position="124"/>
    </location>
</feature>
<evidence type="ECO:0000256" key="3">
    <source>
        <dbReference type="ARBA" id="ARBA00022475"/>
    </source>
</evidence>
<feature type="transmembrane region" description="Helical" evidence="9">
    <location>
        <begin position="214"/>
        <end position="242"/>
    </location>
</feature>
<keyword evidence="4 10" id="KW-0762">Sugar transport</keyword>
<evidence type="ECO:0000256" key="5">
    <source>
        <dbReference type="ARBA" id="ARBA00022683"/>
    </source>
</evidence>
<feature type="transmembrane region" description="Helical" evidence="9">
    <location>
        <begin position="28"/>
        <end position="50"/>
    </location>
</feature>
<feature type="transmembrane region" description="Helical" evidence="9">
    <location>
        <begin position="181"/>
        <end position="202"/>
    </location>
</feature>
<comment type="subcellular location">
    <subcellularLocation>
        <location evidence="1">Cell membrane</location>
        <topology evidence="1">Multi-pass membrane protein</topology>
    </subcellularLocation>
</comment>
<feature type="transmembrane region" description="Helical" evidence="9">
    <location>
        <begin position="62"/>
        <end position="90"/>
    </location>
</feature>
<proteinExistence type="predicted"/>
<dbReference type="PANTHER" id="PTHR32502">
    <property type="entry name" value="N-ACETYLGALACTOSAMINE PERMEASE II COMPONENT-RELATED"/>
    <property type="match status" value="1"/>
</dbReference>
<evidence type="ECO:0000313" key="10">
    <source>
        <dbReference type="EMBL" id="MDT2598646.1"/>
    </source>
</evidence>
<dbReference type="RefSeq" id="WP_137665274.1">
    <property type="nucleotide sequence ID" value="NZ_BJED01000019.1"/>
</dbReference>
<comment type="caution">
    <text evidence="10">The sequence shown here is derived from an EMBL/GenBank/DDBJ whole genome shotgun (WGS) entry which is preliminary data.</text>
</comment>
<evidence type="ECO:0000256" key="7">
    <source>
        <dbReference type="ARBA" id="ARBA00022989"/>
    </source>
</evidence>
<keyword evidence="7 9" id="KW-1133">Transmembrane helix</keyword>
<evidence type="ECO:0000256" key="6">
    <source>
        <dbReference type="ARBA" id="ARBA00022692"/>
    </source>
</evidence>
<keyword evidence="3" id="KW-1003">Cell membrane</keyword>
<protein>
    <submittedName>
        <fullName evidence="10">PTS sugar transporter subunit IIC</fullName>
    </submittedName>
</protein>
<evidence type="ECO:0000256" key="9">
    <source>
        <dbReference type="SAM" id="Phobius"/>
    </source>
</evidence>
<feature type="transmembrane region" description="Helical" evidence="9">
    <location>
        <begin position="145"/>
        <end position="166"/>
    </location>
</feature>
<evidence type="ECO:0000256" key="2">
    <source>
        <dbReference type="ARBA" id="ARBA00022448"/>
    </source>
</evidence>
<dbReference type="Proteomes" id="UP001252875">
    <property type="component" value="Unassembled WGS sequence"/>
</dbReference>
<dbReference type="InterPro" id="IPR004700">
    <property type="entry name" value="PTS_IIC_man"/>
</dbReference>
<dbReference type="Pfam" id="PF03609">
    <property type="entry name" value="EII-Sor"/>
    <property type="match status" value="1"/>
</dbReference>
<evidence type="ECO:0000256" key="4">
    <source>
        <dbReference type="ARBA" id="ARBA00022597"/>
    </source>
</evidence>
<dbReference type="InterPro" id="IPR050303">
    <property type="entry name" value="GatZ_KbaZ_carbometab"/>
</dbReference>
<name>A0ABU3EUV1_9ENTE</name>
<organism evidence="10 11">
    <name type="scientific">Enterococcus hulanensis</name>
    <dbReference type="NCBI Taxonomy" id="2559929"/>
    <lineage>
        <taxon>Bacteria</taxon>
        <taxon>Bacillati</taxon>
        <taxon>Bacillota</taxon>
        <taxon>Bacilli</taxon>
        <taxon>Lactobacillales</taxon>
        <taxon>Enterococcaceae</taxon>
        <taxon>Enterococcus</taxon>
    </lineage>
</organism>
<dbReference type="PANTHER" id="PTHR32502:SF8">
    <property type="entry name" value="N-ACETYLGALACTOSAMINE PERMEASE IIC COMPONENT 1"/>
    <property type="match status" value="1"/>
</dbReference>
<dbReference type="EMBL" id="JARPYI010000001">
    <property type="protein sequence ID" value="MDT2598646.1"/>
    <property type="molecule type" value="Genomic_DNA"/>
</dbReference>
<keyword evidence="5" id="KW-0598">Phosphotransferase system</keyword>
<gene>
    <name evidence="10" type="ORF">P7D85_02600</name>
</gene>
<reference evidence="10 11" key="1">
    <citation type="submission" date="2023-03" db="EMBL/GenBank/DDBJ databases">
        <authorList>
            <person name="Shen W."/>
            <person name="Cai J."/>
        </authorList>
    </citation>
    <scope>NUCLEOTIDE SEQUENCE [LARGE SCALE GENOMIC DNA]</scope>
    <source>
        <strain evidence="10 11">D6-4</strain>
    </source>
</reference>
<evidence type="ECO:0000256" key="8">
    <source>
        <dbReference type="ARBA" id="ARBA00023136"/>
    </source>
</evidence>
<evidence type="ECO:0000256" key="1">
    <source>
        <dbReference type="ARBA" id="ARBA00004651"/>
    </source>
</evidence>
<accession>A0ABU3EUV1</accession>
<dbReference type="PROSITE" id="PS51106">
    <property type="entry name" value="PTS_EIIC_TYPE_4"/>
    <property type="match status" value="1"/>
</dbReference>
<keyword evidence="2" id="KW-0813">Transport</keyword>